<reference evidence="3" key="3">
    <citation type="submission" date="2014-09" db="EMBL/GenBank/DDBJ databases">
        <authorList>
            <person name="Magalhaes I.L.F."/>
            <person name="Oliveira U."/>
            <person name="Santos F.R."/>
            <person name="Vidigal T.H.D.A."/>
            <person name="Brescovit A.D."/>
            <person name="Santos A.J."/>
        </authorList>
    </citation>
    <scope>NUCLEOTIDE SEQUENCE</scope>
</reference>
<protein>
    <submittedName>
        <fullName evidence="1">DNA-directed RNA polymerase II subunit rpb1</fullName>
    </submittedName>
</protein>
<sequence>MSLRYSSAGQLERLCIENFNQYVMGVVKELREVYGLHTPLTDPCIQTVLQDLHKYLLENSYPSLVDELLESVDAQRVGERARQMLLEVYMHDGMVRFNPTFRAINPSPPTFYEDKISKMVNLVALNLKMVATDELLRVVGENCPNLQLIDIISKMGTMQTISSINALKLEFFVSDEGLRCLRPLKKLRRIIMRKIVGSNCGGKLVTYEGIRDLVMSLPKLEYIRYNNMGYVVGGTDCSAMVGGFFPNGETHFNLRHLHDDHASVDHIEKIEMLCPKLTTLCLYVPPTPGHNTKETAEKCLERLSTSTLNLHAVSLRAFPCGDEFYRFCSLKGEFLRHLKMHTIVEMSVKSLLQIGKHCPNIISLDFITSTTLAESSRLEYEEHQGKYFQKLEHLTVIGQNTDLEAILSICTYNASYLETLQIMNYGFIKAARSALLKLMERNKLQYLQSFVSYGFEFNLDHLTKFLVGTTSLERVAITEGEPYAEYLTDVKLRHNLKYRVTDAIPTRTCCHCFDFT</sequence>
<reference evidence="1" key="2">
    <citation type="submission" date="2014-07" db="EMBL/GenBank/DDBJ databases">
        <authorList>
            <person name="Hull J."/>
        </authorList>
    </citation>
    <scope>NUCLEOTIDE SEQUENCE</scope>
</reference>
<name>A0A0A9XPQ9_LYGHE</name>
<dbReference type="EMBL" id="GDHC01007446">
    <property type="protein sequence ID" value="JAQ11183.1"/>
    <property type="molecule type" value="Transcribed_RNA"/>
</dbReference>
<dbReference type="InterPro" id="IPR032675">
    <property type="entry name" value="LRR_dom_sf"/>
</dbReference>
<proteinExistence type="predicted"/>
<evidence type="ECO:0000313" key="2">
    <source>
        <dbReference type="EMBL" id="JAG22726.1"/>
    </source>
</evidence>
<dbReference type="EMBL" id="GBHO01020887">
    <property type="protein sequence ID" value="JAG22717.1"/>
    <property type="molecule type" value="Transcribed_RNA"/>
</dbReference>
<dbReference type="EMBL" id="GBRD01011208">
    <property type="protein sequence ID" value="JAG54616.1"/>
    <property type="molecule type" value="Transcribed_RNA"/>
</dbReference>
<keyword evidence="1" id="KW-0804">Transcription</keyword>
<reference evidence="4" key="4">
    <citation type="journal article" date="2016" name="Gigascience">
        <title>De novo construction of an expanded transcriptome assembly for the western tarnished plant bug, Lygus hesperus.</title>
        <authorList>
            <person name="Tassone E.E."/>
            <person name="Geib S.M."/>
            <person name="Hall B."/>
            <person name="Fabrick J.A."/>
            <person name="Brent C.S."/>
            <person name="Hull J.J."/>
        </authorList>
    </citation>
    <scope>NUCLEOTIDE SEQUENCE</scope>
</reference>
<evidence type="ECO:0000313" key="5">
    <source>
        <dbReference type="EMBL" id="JAQ18353.1"/>
    </source>
</evidence>
<evidence type="ECO:0000313" key="3">
    <source>
        <dbReference type="EMBL" id="JAG54615.1"/>
    </source>
</evidence>
<evidence type="ECO:0000313" key="1">
    <source>
        <dbReference type="EMBL" id="JAG22717.1"/>
    </source>
</evidence>
<dbReference type="EMBL" id="GBRD01011209">
    <property type="protein sequence ID" value="JAG54615.1"/>
    <property type="molecule type" value="Transcribed_RNA"/>
</dbReference>
<gene>
    <name evidence="1" type="primary">rpb1_0</name>
    <name evidence="2" type="synonym">rpb1_1</name>
    <name evidence="1" type="ORF">CM83_41283</name>
    <name evidence="2" type="ORF">CM83_41286</name>
    <name evidence="4" type="ORF">g.45452</name>
    <name evidence="5" type="ORF">g.45455</name>
</gene>
<evidence type="ECO:0000313" key="4">
    <source>
        <dbReference type="EMBL" id="JAQ11183.1"/>
    </source>
</evidence>
<dbReference type="AlphaFoldDB" id="A0A0A9XPQ9"/>
<dbReference type="EMBL" id="GBHO01020878">
    <property type="protein sequence ID" value="JAG22726.1"/>
    <property type="molecule type" value="Transcribed_RNA"/>
</dbReference>
<organism evidence="1">
    <name type="scientific">Lygus hesperus</name>
    <name type="common">Western plant bug</name>
    <dbReference type="NCBI Taxonomy" id="30085"/>
    <lineage>
        <taxon>Eukaryota</taxon>
        <taxon>Metazoa</taxon>
        <taxon>Ecdysozoa</taxon>
        <taxon>Arthropoda</taxon>
        <taxon>Hexapoda</taxon>
        <taxon>Insecta</taxon>
        <taxon>Pterygota</taxon>
        <taxon>Neoptera</taxon>
        <taxon>Paraneoptera</taxon>
        <taxon>Hemiptera</taxon>
        <taxon>Heteroptera</taxon>
        <taxon>Panheteroptera</taxon>
        <taxon>Cimicomorpha</taxon>
        <taxon>Miridae</taxon>
        <taxon>Mirini</taxon>
        <taxon>Lygus</taxon>
    </lineage>
</organism>
<dbReference type="GO" id="GO:0000428">
    <property type="term" value="C:DNA-directed RNA polymerase complex"/>
    <property type="evidence" value="ECO:0007669"/>
    <property type="project" value="UniProtKB-KW"/>
</dbReference>
<dbReference type="EMBL" id="GDHC01000276">
    <property type="protein sequence ID" value="JAQ18353.1"/>
    <property type="molecule type" value="Transcribed_RNA"/>
</dbReference>
<accession>A0A0A9XPQ9</accession>
<keyword evidence="1" id="KW-0240">DNA-directed RNA polymerase</keyword>
<reference evidence="1" key="1">
    <citation type="journal article" date="2014" name="PLoS ONE">
        <title>Transcriptome-Based Identification of ABC Transporters in the Western Tarnished Plant Bug Lygus hesperus.</title>
        <authorList>
            <person name="Hull J.J."/>
            <person name="Chaney K."/>
            <person name="Geib S.M."/>
            <person name="Fabrick J.A."/>
            <person name="Brent C.S."/>
            <person name="Walsh D."/>
            <person name="Lavine L.C."/>
        </authorList>
    </citation>
    <scope>NUCLEOTIDE SEQUENCE</scope>
</reference>
<dbReference type="SUPFAM" id="SSF52047">
    <property type="entry name" value="RNI-like"/>
    <property type="match status" value="1"/>
</dbReference>
<dbReference type="Gene3D" id="3.80.10.10">
    <property type="entry name" value="Ribonuclease Inhibitor"/>
    <property type="match status" value="2"/>
</dbReference>